<evidence type="ECO:0000256" key="3">
    <source>
        <dbReference type="ARBA" id="ARBA00022741"/>
    </source>
</evidence>
<dbReference type="InterPro" id="IPR000873">
    <property type="entry name" value="AMP-dep_synth/lig_dom"/>
</dbReference>
<dbReference type="InterPro" id="IPR025110">
    <property type="entry name" value="AMP-bd_C"/>
</dbReference>
<keyword evidence="2" id="KW-0436">Ligase</keyword>
<dbReference type="GO" id="GO:0006637">
    <property type="term" value="P:acyl-CoA metabolic process"/>
    <property type="evidence" value="ECO:0007669"/>
    <property type="project" value="TreeGrafter"/>
</dbReference>
<protein>
    <submittedName>
        <fullName evidence="7">AMP-binding protein</fullName>
    </submittedName>
</protein>
<dbReference type="PANTHER" id="PTHR43605">
    <property type="entry name" value="ACYL-COENZYME A SYNTHETASE"/>
    <property type="match status" value="1"/>
</dbReference>
<feature type="domain" description="AMP-binding enzyme C-terminal" evidence="6">
    <location>
        <begin position="465"/>
        <end position="534"/>
    </location>
</feature>
<dbReference type="InterPro" id="IPR045851">
    <property type="entry name" value="AMP-bd_C_sf"/>
</dbReference>
<dbReference type="Pfam" id="PF13193">
    <property type="entry name" value="AMP-binding_C"/>
    <property type="match status" value="1"/>
</dbReference>
<evidence type="ECO:0000256" key="4">
    <source>
        <dbReference type="ARBA" id="ARBA00022840"/>
    </source>
</evidence>
<reference evidence="7" key="1">
    <citation type="journal article" date="2021" name="PeerJ">
        <title>Extensive microbial diversity within the chicken gut microbiome revealed by metagenomics and culture.</title>
        <authorList>
            <person name="Gilroy R."/>
            <person name="Ravi A."/>
            <person name="Getino M."/>
            <person name="Pursley I."/>
            <person name="Horton D.L."/>
            <person name="Alikhan N.F."/>
            <person name="Baker D."/>
            <person name="Gharbi K."/>
            <person name="Hall N."/>
            <person name="Watson M."/>
            <person name="Adriaenssens E.M."/>
            <person name="Foster-Nyarko E."/>
            <person name="Jarju S."/>
            <person name="Secka A."/>
            <person name="Antonio M."/>
            <person name="Oren A."/>
            <person name="Chaudhuri R.R."/>
            <person name="La Ragione R."/>
            <person name="Hildebrand F."/>
            <person name="Pallen M.J."/>
        </authorList>
    </citation>
    <scope>NUCLEOTIDE SEQUENCE</scope>
    <source>
        <strain evidence="7">CHK188-5543</strain>
    </source>
</reference>
<accession>A0A9D1WUG6</accession>
<dbReference type="GO" id="GO:0005524">
    <property type="term" value="F:ATP binding"/>
    <property type="evidence" value="ECO:0007669"/>
    <property type="project" value="UniProtKB-KW"/>
</dbReference>
<keyword evidence="3" id="KW-0547">Nucleotide-binding</keyword>
<evidence type="ECO:0000256" key="1">
    <source>
        <dbReference type="ARBA" id="ARBA00006432"/>
    </source>
</evidence>
<comment type="similarity">
    <text evidence="1">Belongs to the ATP-dependent AMP-binding enzyme family.</text>
</comment>
<proteinExistence type="inferred from homology"/>
<evidence type="ECO:0000259" key="6">
    <source>
        <dbReference type="Pfam" id="PF13193"/>
    </source>
</evidence>
<keyword evidence="4" id="KW-0067">ATP-binding</keyword>
<dbReference type="PANTHER" id="PTHR43605:SF10">
    <property type="entry name" value="ACYL-COA SYNTHETASE MEDIUM CHAIN FAMILY MEMBER 3"/>
    <property type="match status" value="1"/>
</dbReference>
<name>A0A9D1WUG6_9FIRM</name>
<dbReference type="InterPro" id="IPR051087">
    <property type="entry name" value="Mitochondrial_ACSM"/>
</dbReference>
<evidence type="ECO:0000256" key="2">
    <source>
        <dbReference type="ARBA" id="ARBA00022598"/>
    </source>
</evidence>
<dbReference type="GO" id="GO:0015645">
    <property type="term" value="F:fatty acid ligase activity"/>
    <property type="evidence" value="ECO:0007669"/>
    <property type="project" value="TreeGrafter"/>
</dbReference>
<dbReference type="GO" id="GO:0016405">
    <property type="term" value="F:CoA-ligase activity"/>
    <property type="evidence" value="ECO:0007669"/>
    <property type="project" value="UniProtKB-ARBA"/>
</dbReference>
<dbReference type="GO" id="GO:0004321">
    <property type="term" value="F:fatty-acyl-CoA synthase activity"/>
    <property type="evidence" value="ECO:0007669"/>
    <property type="project" value="TreeGrafter"/>
</dbReference>
<dbReference type="Pfam" id="PF00501">
    <property type="entry name" value="AMP-binding"/>
    <property type="match status" value="1"/>
</dbReference>
<evidence type="ECO:0000313" key="8">
    <source>
        <dbReference type="Proteomes" id="UP000886800"/>
    </source>
</evidence>
<dbReference type="EMBL" id="DXES01000176">
    <property type="protein sequence ID" value="HIX66245.1"/>
    <property type="molecule type" value="Genomic_DNA"/>
</dbReference>
<dbReference type="InterPro" id="IPR042099">
    <property type="entry name" value="ANL_N_sf"/>
</dbReference>
<reference evidence="7" key="2">
    <citation type="submission" date="2021-04" db="EMBL/GenBank/DDBJ databases">
        <authorList>
            <person name="Gilroy R."/>
        </authorList>
    </citation>
    <scope>NUCLEOTIDE SEQUENCE</scope>
    <source>
        <strain evidence="7">CHK188-5543</strain>
    </source>
</reference>
<dbReference type="Gene3D" id="3.40.50.12780">
    <property type="entry name" value="N-terminal domain of ligase-like"/>
    <property type="match status" value="1"/>
</dbReference>
<dbReference type="GO" id="GO:0006633">
    <property type="term" value="P:fatty acid biosynthetic process"/>
    <property type="evidence" value="ECO:0007669"/>
    <property type="project" value="TreeGrafter"/>
</dbReference>
<gene>
    <name evidence="7" type="ORF">H9736_08360</name>
</gene>
<dbReference type="SUPFAM" id="SSF56801">
    <property type="entry name" value="Acetyl-CoA synthetase-like"/>
    <property type="match status" value="1"/>
</dbReference>
<evidence type="ECO:0000259" key="5">
    <source>
        <dbReference type="Pfam" id="PF00501"/>
    </source>
</evidence>
<feature type="domain" description="AMP-dependent synthetase/ligase" evidence="5">
    <location>
        <begin position="37"/>
        <end position="402"/>
    </location>
</feature>
<comment type="caution">
    <text evidence="7">The sequence shown here is derived from an EMBL/GenBank/DDBJ whole genome shotgun (WGS) entry which is preliminary data.</text>
</comment>
<dbReference type="Gene3D" id="3.30.300.30">
    <property type="match status" value="1"/>
</dbReference>
<feature type="non-terminal residue" evidence="7">
    <location>
        <position position="534"/>
    </location>
</feature>
<dbReference type="Proteomes" id="UP000886800">
    <property type="component" value="Unassembled WGS sequence"/>
</dbReference>
<sequence length="534" mass="60225">MVERFLPREQFDSYEDFKQNYRLQIPEDFNFAYDVIDQWAAQEFDKPALVRVAQDLDRVERLSFGQLMERSCQAANYFAAHGVQKGDFVLLILRQRVEAWICMLALHRIGAVVIPATFQLMPHDIEYRCNKAGIKMICCVDDAELLANIQQVRPQCPTLKYVAVVGEQIPEGCEDFRAQVAAYPKTFPRPTGAAATHNDDLMLGYFTSGTTGMPKLIVHTYTYPLGHITTAKYWHQVQEGQLHFVSADSGWAKFGWGKIYGQWICGAVIVAYDTEGRFDPHHMLEAIQRLRPATFCAPPTVYRFLIKEDLHKYDLSSLKKCTIAGEPLNPEVFNKFKEATGLELCEGFGQSETTVIIANYPWFPVKPGSTGKFSPLYDLDIVDEQGQSCEDGIVGTIVVKNLDKFRPAGLLAGYWQDEEANAAAFHDNMYSTGDTAWRDSDGYIWFVGRNDDVIKCSGYRIGPFEVESALMTHPSVLECAVTAAPDPVRGQVVKATVVLARGYVASDELKKELQNHVKKETAPYKYPRIVEFVE</sequence>
<organism evidence="7 8">
    <name type="scientific">Candidatus Anaerotruncus excrementipullorum</name>
    <dbReference type="NCBI Taxonomy" id="2838465"/>
    <lineage>
        <taxon>Bacteria</taxon>
        <taxon>Bacillati</taxon>
        <taxon>Bacillota</taxon>
        <taxon>Clostridia</taxon>
        <taxon>Eubacteriales</taxon>
        <taxon>Oscillospiraceae</taxon>
        <taxon>Anaerotruncus</taxon>
    </lineage>
</organism>
<evidence type="ECO:0000313" key="7">
    <source>
        <dbReference type="EMBL" id="HIX66245.1"/>
    </source>
</evidence>
<dbReference type="AlphaFoldDB" id="A0A9D1WUG6"/>